<dbReference type="EMBL" id="JBHSMD010000001">
    <property type="protein sequence ID" value="MFC5492180.1"/>
    <property type="molecule type" value="Genomic_DNA"/>
</dbReference>
<protein>
    <submittedName>
        <fullName evidence="5">LuxR C-terminal-related transcriptional regulator</fullName>
    </submittedName>
</protein>
<dbReference type="InterPro" id="IPR039420">
    <property type="entry name" value="WalR-like"/>
</dbReference>
<dbReference type="PANTHER" id="PTHR43214:SF41">
    <property type="entry name" value="NITRATE_NITRITE RESPONSE REGULATOR PROTEIN NARP"/>
    <property type="match status" value="1"/>
</dbReference>
<reference evidence="6" key="1">
    <citation type="journal article" date="2019" name="Int. J. Syst. Evol. Microbiol.">
        <title>The Global Catalogue of Microorganisms (GCM) 10K type strain sequencing project: providing services to taxonomists for standard genome sequencing and annotation.</title>
        <authorList>
            <consortium name="The Broad Institute Genomics Platform"/>
            <consortium name="The Broad Institute Genome Sequencing Center for Infectious Disease"/>
            <person name="Wu L."/>
            <person name="Ma J."/>
        </authorList>
    </citation>
    <scope>NUCLEOTIDE SEQUENCE [LARGE SCALE GENOMIC DNA]</scope>
    <source>
        <strain evidence="6">KACC 13778</strain>
    </source>
</reference>
<accession>A0ABW0MVV1</accession>
<dbReference type="InterPro" id="IPR000792">
    <property type="entry name" value="Tscrpt_reg_LuxR_C"/>
</dbReference>
<feature type="domain" description="HTH luxR-type" evidence="4">
    <location>
        <begin position="269"/>
        <end position="334"/>
    </location>
</feature>
<evidence type="ECO:0000256" key="2">
    <source>
        <dbReference type="ARBA" id="ARBA00023125"/>
    </source>
</evidence>
<comment type="caution">
    <text evidence="5">The sequence shown here is derived from an EMBL/GenBank/DDBJ whole genome shotgun (WGS) entry which is preliminary data.</text>
</comment>
<dbReference type="SMART" id="SM00421">
    <property type="entry name" value="HTH_LUXR"/>
    <property type="match status" value="1"/>
</dbReference>
<dbReference type="CDD" id="cd06170">
    <property type="entry name" value="LuxR_C_like"/>
    <property type="match status" value="1"/>
</dbReference>
<keyword evidence="3" id="KW-0804">Transcription</keyword>
<organism evidence="5 6">
    <name type="scientific">Nocardioides caricicola</name>
    <dbReference type="NCBI Taxonomy" id="634770"/>
    <lineage>
        <taxon>Bacteria</taxon>
        <taxon>Bacillati</taxon>
        <taxon>Actinomycetota</taxon>
        <taxon>Actinomycetes</taxon>
        <taxon>Propionibacteriales</taxon>
        <taxon>Nocardioidaceae</taxon>
        <taxon>Nocardioides</taxon>
    </lineage>
</organism>
<evidence type="ECO:0000313" key="6">
    <source>
        <dbReference type="Proteomes" id="UP001595956"/>
    </source>
</evidence>
<proteinExistence type="predicted"/>
<dbReference type="RefSeq" id="WP_345177083.1">
    <property type="nucleotide sequence ID" value="NZ_BAABFQ010000006.1"/>
</dbReference>
<dbReference type="Proteomes" id="UP001595956">
    <property type="component" value="Unassembled WGS sequence"/>
</dbReference>
<dbReference type="SUPFAM" id="SSF46894">
    <property type="entry name" value="C-terminal effector domain of the bipartite response regulators"/>
    <property type="match status" value="1"/>
</dbReference>
<evidence type="ECO:0000256" key="3">
    <source>
        <dbReference type="ARBA" id="ARBA00023163"/>
    </source>
</evidence>
<name>A0ABW0MVV1_9ACTN</name>
<dbReference type="Gene3D" id="1.25.40.10">
    <property type="entry name" value="Tetratricopeptide repeat domain"/>
    <property type="match status" value="1"/>
</dbReference>
<dbReference type="PROSITE" id="PS50043">
    <property type="entry name" value="HTH_LUXR_2"/>
    <property type="match status" value="1"/>
</dbReference>
<dbReference type="Gene3D" id="1.10.10.10">
    <property type="entry name" value="Winged helix-like DNA-binding domain superfamily/Winged helix DNA-binding domain"/>
    <property type="match status" value="1"/>
</dbReference>
<gene>
    <name evidence="5" type="ORF">ACFPKY_03670</name>
</gene>
<keyword evidence="6" id="KW-1185">Reference proteome</keyword>
<dbReference type="SUPFAM" id="SSF48452">
    <property type="entry name" value="TPR-like"/>
    <property type="match status" value="1"/>
</dbReference>
<dbReference type="InterPro" id="IPR036388">
    <property type="entry name" value="WH-like_DNA-bd_sf"/>
</dbReference>
<dbReference type="InterPro" id="IPR016032">
    <property type="entry name" value="Sig_transdc_resp-reg_C-effctor"/>
</dbReference>
<sequence length="342" mass="35818">MLTPQAVTVEASARDDLHHPRALVARGHARARAGLVSDALHDLERALESRSELDDADLALALATSVECRLARGELAAAMARADQLLPLLEAAGTAGATAHFGRGELATATGEDELAAGHFVRTGLLDDDPDLLPWRAAAALAEVRLGRRAEGAALARAHLAAARLAQAPYAVALGLRALATVDPRGDGIALLREARAVVVDLPALRLTAQIETDLAGQLLLTGGAGDQGEALTLLRGAEDYAGREELWPLRSRIRRLLDLLGAPTRPAPGEVLAALTVSERRIAQLAAAGMTNREIASQLVVTVKAVEWHLSHVYRKLGIRSRTALAGSLGLTGARPDPAAS</sequence>
<dbReference type="Pfam" id="PF00196">
    <property type="entry name" value="GerE"/>
    <property type="match status" value="1"/>
</dbReference>
<dbReference type="PANTHER" id="PTHR43214">
    <property type="entry name" value="TWO-COMPONENT RESPONSE REGULATOR"/>
    <property type="match status" value="1"/>
</dbReference>
<evidence type="ECO:0000259" key="4">
    <source>
        <dbReference type="PROSITE" id="PS50043"/>
    </source>
</evidence>
<dbReference type="InterPro" id="IPR011990">
    <property type="entry name" value="TPR-like_helical_dom_sf"/>
</dbReference>
<dbReference type="PRINTS" id="PR00038">
    <property type="entry name" value="HTHLUXR"/>
</dbReference>
<evidence type="ECO:0000256" key="1">
    <source>
        <dbReference type="ARBA" id="ARBA00023015"/>
    </source>
</evidence>
<keyword evidence="2" id="KW-0238">DNA-binding</keyword>
<keyword evidence="1" id="KW-0805">Transcription regulation</keyword>
<evidence type="ECO:0000313" key="5">
    <source>
        <dbReference type="EMBL" id="MFC5492180.1"/>
    </source>
</evidence>